<dbReference type="VEuPathDB" id="FungiDB:MPH_03537"/>
<feature type="transmembrane region" description="Helical" evidence="2">
    <location>
        <begin position="33"/>
        <end position="57"/>
    </location>
</feature>
<dbReference type="STRING" id="1126212.K2S2C4"/>
<evidence type="ECO:0000256" key="2">
    <source>
        <dbReference type="SAM" id="Phobius"/>
    </source>
</evidence>
<reference evidence="3 4" key="1">
    <citation type="journal article" date="2012" name="BMC Genomics">
        <title>Tools to kill: Genome of one of the most destructive plant pathogenic fungi Macrophomina phaseolina.</title>
        <authorList>
            <person name="Islam M.S."/>
            <person name="Haque M.S."/>
            <person name="Islam M.M."/>
            <person name="Emdad E.M."/>
            <person name="Halim A."/>
            <person name="Hossen Q.M.M."/>
            <person name="Hossain M.Z."/>
            <person name="Ahmed B."/>
            <person name="Rahim S."/>
            <person name="Rahman M.S."/>
            <person name="Alam M.M."/>
            <person name="Hou S."/>
            <person name="Wan X."/>
            <person name="Saito J.A."/>
            <person name="Alam M."/>
        </authorList>
    </citation>
    <scope>NUCLEOTIDE SEQUENCE [LARGE SCALE GENOMIC DNA]</scope>
    <source>
        <strain evidence="3 4">MS6</strain>
    </source>
</reference>
<dbReference type="Proteomes" id="UP000007129">
    <property type="component" value="Unassembled WGS sequence"/>
</dbReference>
<dbReference type="eggNOG" id="ENOG502ST29">
    <property type="taxonomic scope" value="Eukaryota"/>
</dbReference>
<accession>K2S2C4</accession>
<gene>
    <name evidence="3" type="ORF">MPH_03537</name>
</gene>
<comment type="caution">
    <text evidence="3">The sequence shown here is derived from an EMBL/GenBank/DDBJ whole genome shotgun (WGS) entry which is preliminary data.</text>
</comment>
<protein>
    <submittedName>
        <fullName evidence="3">Uncharacterized protein</fullName>
    </submittedName>
</protein>
<feature type="region of interest" description="Disordered" evidence="1">
    <location>
        <begin position="100"/>
        <end position="202"/>
    </location>
</feature>
<feature type="compositionally biased region" description="Polar residues" evidence="1">
    <location>
        <begin position="1"/>
        <end position="11"/>
    </location>
</feature>
<keyword evidence="2" id="KW-0812">Transmembrane</keyword>
<sequence length="229" mass="26037">MSRQANMQDTTRTQEDSARNQQDSGISEHDRNLAIILGSVLGGCAVLLIVGIVLFILRRRKKTRGSIIARAVTPLDDAEFESWRRPSKQLQWREKYNVLPEPPAPALTRMPSSSRRNRHSRQISQLSALTEKEYEGSVPSYSYRPKPSRTPEPNIKPEHVRNKSSLSLQDRPPTPYSPTSSKESQNFPTPTRPKSVSQRSNHVHYPSMSEASDFDFGFQQGNGRYFDKI</sequence>
<dbReference type="CDD" id="cd12087">
    <property type="entry name" value="TM_EGFR-like"/>
    <property type="match status" value="1"/>
</dbReference>
<evidence type="ECO:0000313" key="4">
    <source>
        <dbReference type="Proteomes" id="UP000007129"/>
    </source>
</evidence>
<evidence type="ECO:0000256" key="1">
    <source>
        <dbReference type="SAM" id="MobiDB-lite"/>
    </source>
</evidence>
<feature type="region of interest" description="Disordered" evidence="1">
    <location>
        <begin position="1"/>
        <end position="25"/>
    </location>
</feature>
<proteinExistence type="predicted"/>
<name>K2S2C4_MACPH</name>
<evidence type="ECO:0000313" key="3">
    <source>
        <dbReference type="EMBL" id="EKG19167.1"/>
    </source>
</evidence>
<keyword evidence="2" id="KW-1133">Transmembrane helix</keyword>
<dbReference type="AlphaFoldDB" id="K2S2C4"/>
<keyword evidence="2" id="KW-0472">Membrane</keyword>
<dbReference type="EMBL" id="AHHD01000165">
    <property type="protein sequence ID" value="EKG19167.1"/>
    <property type="molecule type" value="Genomic_DNA"/>
</dbReference>
<dbReference type="OrthoDB" id="4120617at2759"/>
<feature type="compositionally biased region" description="Polar residues" evidence="1">
    <location>
        <begin position="177"/>
        <end position="200"/>
    </location>
</feature>
<dbReference type="HOGENOM" id="CLU_1434916_0_0_1"/>
<dbReference type="InParanoid" id="K2S2C4"/>
<organism evidence="3 4">
    <name type="scientific">Macrophomina phaseolina (strain MS6)</name>
    <name type="common">Charcoal rot fungus</name>
    <dbReference type="NCBI Taxonomy" id="1126212"/>
    <lineage>
        <taxon>Eukaryota</taxon>
        <taxon>Fungi</taxon>
        <taxon>Dikarya</taxon>
        <taxon>Ascomycota</taxon>
        <taxon>Pezizomycotina</taxon>
        <taxon>Dothideomycetes</taxon>
        <taxon>Dothideomycetes incertae sedis</taxon>
        <taxon>Botryosphaeriales</taxon>
        <taxon>Botryosphaeriaceae</taxon>
        <taxon>Macrophomina</taxon>
    </lineage>
</organism>